<dbReference type="EMBL" id="CSWP01000007">
    <property type="protein sequence ID" value="CPV63319.1"/>
    <property type="molecule type" value="Genomic_DNA"/>
</dbReference>
<feature type="transmembrane region" description="Helical" evidence="2">
    <location>
        <begin position="75"/>
        <end position="96"/>
    </location>
</feature>
<evidence type="ECO:0000256" key="2">
    <source>
        <dbReference type="SAM" id="Phobius"/>
    </source>
</evidence>
<keyword evidence="2" id="KW-1133">Transmembrane helix</keyword>
<reference evidence="6 8" key="2">
    <citation type="submission" date="2018-08" db="EMBL/GenBank/DDBJ databases">
        <title>Linezolid Resistance in Mycobacterium abscessus: MIC Distribution and Comprehensive Investigation of Resistance Mechanisms.</title>
        <authorList>
            <person name="Ye M."/>
            <person name="Xu L."/>
            <person name="Zou Y."/>
            <person name="Li B."/>
            <person name="Guo Q."/>
            <person name="Zhang Y."/>
            <person name="Zhan M."/>
            <person name="Xu B."/>
            <person name="Yu F."/>
            <person name="Zhang Z."/>
            <person name="Chu H."/>
        </authorList>
    </citation>
    <scope>NUCLEOTIDE SEQUENCE [LARGE SCALE GENOMIC DNA]</scope>
    <source>
        <strain evidence="6 8">G143</strain>
    </source>
</reference>
<feature type="region of interest" description="Disordered" evidence="1">
    <location>
        <begin position="242"/>
        <end position="263"/>
    </location>
</feature>
<reference evidence="5 7" key="1">
    <citation type="submission" date="2015-03" db="EMBL/GenBank/DDBJ databases">
        <authorList>
            <person name="Murphy D."/>
        </authorList>
    </citation>
    <scope>NUCLEOTIDE SEQUENCE [LARGE SCALE GENOMIC DNA]</scope>
    <source>
        <strain evidence="5 7">PAP088</strain>
    </source>
</reference>
<evidence type="ECO:0000259" key="3">
    <source>
        <dbReference type="Pfam" id="PF10081"/>
    </source>
</evidence>
<dbReference type="EMBL" id="QXBN01000015">
    <property type="protein sequence ID" value="RIT35029.1"/>
    <property type="molecule type" value="Genomic_DNA"/>
</dbReference>
<evidence type="ECO:0000313" key="5">
    <source>
        <dbReference type="EMBL" id="CPV63319.1"/>
    </source>
</evidence>
<evidence type="ECO:0000259" key="4">
    <source>
        <dbReference type="Pfam" id="PF15420"/>
    </source>
</evidence>
<evidence type="ECO:0000313" key="8">
    <source>
        <dbReference type="Proteomes" id="UP000284557"/>
    </source>
</evidence>
<gene>
    <name evidence="6" type="ORF">D2E76_18635</name>
    <name evidence="5" type="ORF">ERS075579_03568</name>
</gene>
<protein>
    <submittedName>
        <fullName evidence="5">Transmembrane protein</fullName>
    </submittedName>
</protein>
<name>A0A0U0XVP8_9MYCO</name>
<feature type="transmembrane region" description="Helical" evidence="2">
    <location>
        <begin position="161"/>
        <end position="182"/>
    </location>
</feature>
<dbReference type="Pfam" id="PF15420">
    <property type="entry name" value="Abhydrolase_9_N"/>
    <property type="match status" value="1"/>
</dbReference>
<dbReference type="ESTHER" id="myca9-b1mhy2">
    <property type="family name" value="Abhydrolase_9"/>
</dbReference>
<feature type="domain" description="Alpha/beta-hydrolase catalytic" evidence="3">
    <location>
        <begin position="297"/>
        <end position="585"/>
    </location>
</feature>
<evidence type="ECO:0000313" key="7">
    <source>
        <dbReference type="Proteomes" id="UP000045782"/>
    </source>
</evidence>
<keyword evidence="2 5" id="KW-0812">Transmembrane</keyword>
<dbReference type="Pfam" id="PF10081">
    <property type="entry name" value="Abhydrolase_9"/>
    <property type="match status" value="1"/>
</dbReference>
<dbReference type="RefSeq" id="WP_005064182.1">
    <property type="nucleotide sequence ID" value="NZ_AP022621.1"/>
</dbReference>
<feature type="transmembrane region" description="Helical" evidence="2">
    <location>
        <begin position="203"/>
        <end position="229"/>
    </location>
</feature>
<feature type="transmembrane region" description="Helical" evidence="2">
    <location>
        <begin position="117"/>
        <end position="141"/>
    </location>
</feature>
<dbReference type="AlphaFoldDB" id="A0A0U0XVP8"/>
<dbReference type="Proteomes" id="UP000045782">
    <property type="component" value="Unassembled WGS sequence"/>
</dbReference>
<dbReference type="InterPro" id="IPR027787">
    <property type="entry name" value="Alpha/beta-hydrolase_catalytic"/>
</dbReference>
<organism evidence="6 8">
    <name type="scientific">Mycobacteroides abscessus</name>
    <dbReference type="NCBI Taxonomy" id="36809"/>
    <lineage>
        <taxon>Bacteria</taxon>
        <taxon>Bacillati</taxon>
        <taxon>Actinomycetota</taxon>
        <taxon>Actinomycetes</taxon>
        <taxon>Mycobacteriales</taxon>
        <taxon>Mycobacteriaceae</taxon>
        <taxon>Mycobacteroides</taxon>
    </lineage>
</organism>
<sequence>MSETPGVPVTTSTVDPDDWIGRSWLAFQELEEHIEHRHPLVAWAWNLLRLDFCGIAFGALFFCLSLTPSLMPRTWLFQGLIGGATAAIGYGIGVALSKLVLRFWLRHQKWWPLRDRVMVTVKLGVVVLGAVCSLAMIVPAARWQRQIAALMDAQGPTTLEYSKAFLVSIAVGALFISVARILRDLVRLLARFLIRRLRLSQEVSLLIGTAIVAVLAIMLFNGVLVRGFFAAANASFGPHNDTTRAGVQQPLQPERSGSPASLSSWDSLGYEGRNFVSGGLHADVLAKVNGRPAKEPIRVYAGLETADTAEERADILVRELERTKAFDRKVLVIVPTTGTGWVTPAAARGIELMYNGDTAIVATQYSFLPSWISFLADKKKALASGQLLVDTVQKRWAQQPEGHRPKLLIYGESLGSFAGQGAFGGLGDIRAAGVDGVLWTGPPNFSHIWNELVSKRDRGTLEALPVYDSGFTARFAIGPDIDALAKPPWQNPKVLFVQHPSDPVTWWSTDLLFSEPDWLKEAPVGDRSAAMRWYPIVTFWQVAADLANAVGVPDGHGHNYGISSVNGWAAIAPPAGWTPQDTERIRKALVDTASLDGPDT</sequence>
<dbReference type="InterPro" id="IPR027788">
    <property type="entry name" value="Alpha/beta-hydrolase_N_dom"/>
</dbReference>
<dbReference type="Proteomes" id="UP000284557">
    <property type="component" value="Unassembled WGS sequence"/>
</dbReference>
<evidence type="ECO:0000313" key="6">
    <source>
        <dbReference type="EMBL" id="RIT35029.1"/>
    </source>
</evidence>
<accession>A0A0U0XVP8</accession>
<keyword evidence="2" id="KW-0472">Membrane</keyword>
<feature type="transmembrane region" description="Helical" evidence="2">
    <location>
        <begin position="47"/>
        <end position="69"/>
    </location>
</feature>
<feature type="domain" description="Alpha/beta-hydrolase N-terminal" evidence="4">
    <location>
        <begin position="66"/>
        <end position="279"/>
    </location>
</feature>
<evidence type="ECO:0000256" key="1">
    <source>
        <dbReference type="SAM" id="MobiDB-lite"/>
    </source>
</evidence>
<proteinExistence type="predicted"/>